<dbReference type="InterPro" id="IPR003661">
    <property type="entry name" value="HisK_dim/P_dom"/>
</dbReference>
<proteinExistence type="predicted"/>
<feature type="domain" description="Histidine kinase" evidence="8">
    <location>
        <begin position="172"/>
        <end position="421"/>
    </location>
</feature>
<dbReference type="CDD" id="cd00082">
    <property type="entry name" value="HisKA"/>
    <property type="match status" value="1"/>
</dbReference>
<evidence type="ECO:0000256" key="2">
    <source>
        <dbReference type="ARBA" id="ARBA00012438"/>
    </source>
</evidence>
<dbReference type="EC" id="2.7.13.3" evidence="2"/>
<gene>
    <name evidence="10" type="ORF">OGM63_18090</name>
</gene>
<keyword evidence="7" id="KW-0175">Coiled coil</keyword>
<keyword evidence="5" id="KW-0902">Two-component regulatory system</keyword>
<dbReference type="EMBL" id="JAOWRF010000255">
    <property type="protein sequence ID" value="MCV3215401.1"/>
    <property type="molecule type" value="Genomic_DNA"/>
</dbReference>
<dbReference type="InterPro" id="IPR005467">
    <property type="entry name" value="His_kinase_dom"/>
</dbReference>
<protein>
    <recommendedName>
        <fullName evidence="2">histidine kinase</fullName>
        <ecNumber evidence="2">2.7.13.3</ecNumber>
    </recommendedName>
</protein>
<keyword evidence="11" id="KW-1185">Reference proteome</keyword>
<dbReference type="Gene3D" id="1.10.287.130">
    <property type="match status" value="1"/>
</dbReference>
<dbReference type="Gene3D" id="3.40.50.2300">
    <property type="match status" value="1"/>
</dbReference>
<dbReference type="Pfam" id="PF02518">
    <property type="entry name" value="HATPase_c"/>
    <property type="match status" value="1"/>
</dbReference>
<dbReference type="Proteomes" id="UP001526143">
    <property type="component" value="Unassembled WGS sequence"/>
</dbReference>
<dbReference type="PROSITE" id="PS50109">
    <property type="entry name" value="HIS_KIN"/>
    <property type="match status" value="1"/>
</dbReference>
<dbReference type="PANTHER" id="PTHR43547">
    <property type="entry name" value="TWO-COMPONENT HISTIDINE KINASE"/>
    <property type="match status" value="1"/>
</dbReference>
<feature type="coiled-coil region" evidence="7">
    <location>
        <begin position="129"/>
        <end position="156"/>
    </location>
</feature>
<evidence type="ECO:0000256" key="4">
    <source>
        <dbReference type="ARBA" id="ARBA00022777"/>
    </source>
</evidence>
<evidence type="ECO:0000313" key="10">
    <source>
        <dbReference type="EMBL" id="MCV3215401.1"/>
    </source>
</evidence>
<dbReference type="SUPFAM" id="SSF55874">
    <property type="entry name" value="ATPase domain of HSP90 chaperone/DNA topoisomerase II/histidine kinase"/>
    <property type="match status" value="1"/>
</dbReference>
<evidence type="ECO:0000259" key="9">
    <source>
        <dbReference type="PROSITE" id="PS50110"/>
    </source>
</evidence>
<dbReference type="InterPro" id="IPR011006">
    <property type="entry name" value="CheY-like_superfamily"/>
</dbReference>
<feature type="modified residue" description="4-aspartylphosphate" evidence="6">
    <location>
        <position position="60"/>
    </location>
</feature>
<dbReference type="SMART" id="SM00448">
    <property type="entry name" value="REC"/>
    <property type="match status" value="1"/>
</dbReference>
<dbReference type="InterPro" id="IPR036890">
    <property type="entry name" value="HATPase_C_sf"/>
</dbReference>
<feature type="domain" description="Response regulatory" evidence="9">
    <location>
        <begin position="11"/>
        <end position="127"/>
    </location>
</feature>
<dbReference type="Pfam" id="PF00072">
    <property type="entry name" value="Response_reg"/>
    <property type="match status" value="1"/>
</dbReference>
<dbReference type="GO" id="GO:0016301">
    <property type="term" value="F:kinase activity"/>
    <property type="evidence" value="ECO:0007669"/>
    <property type="project" value="UniProtKB-KW"/>
</dbReference>
<dbReference type="SUPFAM" id="SSF47384">
    <property type="entry name" value="Homodimeric domain of signal transducing histidine kinase"/>
    <property type="match status" value="1"/>
</dbReference>
<dbReference type="SMART" id="SM00387">
    <property type="entry name" value="HATPase_c"/>
    <property type="match status" value="1"/>
</dbReference>
<keyword evidence="4 10" id="KW-0808">Transferase</keyword>
<evidence type="ECO:0000256" key="7">
    <source>
        <dbReference type="SAM" id="Coils"/>
    </source>
</evidence>
<name>A0ABT3B1Z9_9CYAN</name>
<dbReference type="PRINTS" id="PR00344">
    <property type="entry name" value="BCTRLSENSOR"/>
</dbReference>
<keyword evidence="3 6" id="KW-0597">Phosphoprotein</keyword>
<evidence type="ECO:0000256" key="1">
    <source>
        <dbReference type="ARBA" id="ARBA00000085"/>
    </source>
</evidence>
<dbReference type="CDD" id="cd19920">
    <property type="entry name" value="REC_PA4781-like"/>
    <property type="match status" value="1"/>
</dbReference>
<dbReference type="InterPro" id="IPR003594">
    <property type="entry name" value="HATPase_dom"/>
</dbReference>
<keyword evidence="4 10" id="KW-0418">Kinase</keyword>
<dbReference type="SUPFAM" id="SSF52172">
    <property type="entry name" value="CheY-like"/>
    <property type="match status" value="1"/>
</dbReference>
<dbReference type="InterPro" id="IPR001789">
    <property type="entry name" value="Sig_transdc_resp-reg_receiver"/>
</dbReference>
<evidence type="ECO:0000256" key="5">
    <source>
        <dbReference type="ARBA" id="ARBA00023012"/>
    </source>
</evidence>
<accession>A0ABT3B1Z9</accession>
<evidence type="ECO:0000259" key="8">
    <source>
        <dbReference type="PROSITE" id="PS50109"/>
    </source>
</evidence>
<evidence type="ECO:0000313" key="11">
    <source>
        <dbReference type="Proteomes" id="UP001526143"/>
    </source>
</evidence>
<dbReference type="PROSITE" id="PS50110">
    <property type="entry name" value="RESPONSE_REGULATORY"/>
    <property type="match status" value="1"/>
</dbReference>
<comment type="caution">
    <text evidence="10">The sequence shown here is derived from an EMBL/GenBank/DDBJ whole genome shotgun (WGS) entry which is preliminary data.</text>
</comment>
<evidence type="ECO:0000256" key="3">
    <source>
        <dbReference type="ARBA" id="ARBA00022553"/>
    </source>
</evidence>
<reference evidence="10 11" key="1">
    <citation type="submission" date="2022-10" db="EMBL/GenBank/DDBJ databases">
        <title>Identification of biosynthetic pathway for the production of the potent trypsin inhibitor radiosumin.</title>
        <authorList>
            <person name="Fewer D.P."/>
            <person name="Delbaje E."/>
            <person name="Ouyang X."/>
            <person name="Agostino P.D."/>
            <person name="Wahlsten M."/>
            <person name="Jokela J."/>
            <person name="Permi P."/>
            <person name="Haapaniemi E."/>
            <person name="Koistinen H."/>
        </authorList>
    </citation>
    <scope>NUCLEOTIDE SEQUENCE [LARGE SCALE GENOMIC DNA]</scope>
    <source>
        <strain evidence="10 11">NIES-515</strain>
    </source>
</reference>
<evidence type="ECO:0000256" key="6">
    <source>
        <dbReference type="PROSITE-ProRule" id="PRU00169"/>
    </source>
</evidence>
<dbReference type="InterPro" id="IPR004358">
    <property type="entry name" value="Sig_transdc_His_kin-like_C"/>
</dbReference>
<dbReference type="InterPro" id="IPR036097">
    <property type="entry name" value="HisK_dim/P_sf"/>
</dbReference>
<dbReference type="RefSeq" id="WP_263747029.1">
    <property type="nucleotide sequence ID" value="NZ_JAOWRF010000255.1"/>
</dbReference>
<sequence length="424" mass="47193">MSVDSISQENTILVVDDTPTNLQVLFDLLSEQGYRVAIAKNGETALQRLQLSQPNLILLDVMMPGIDGFETCQRLKVNPAARDIPVIFMSALSDSVDKVKGLSLGAVDYITKPIQHEEVLARIRVHLQLRNATRMMEQRTNEVNQALENLKQAQLHLVQGEKMAALGQLVAGIAHEINNPVNFIHGNLTYVKQYTQDLLEFVQLYQKHYPNPVDEIRKRAKDLDLEFLQGDLVKILGSMAMGSDRIRDLVLSLRNFSRLDESELKPVDIHAGIDSTLVILQHRLKGRPDFPAIEIIKDYKQLPEVECYPSQLNQVFMNILSNAIDALEESAIASPTITIRTSAIDTNWVTVCIADNGVGIPEPIRSKLFDPFFTTKPVGKGTGLGLSISYQIVTEKHGGNIECHSTAGQGTEFVVRIPMQGFFA</sequence>
<organism evidence="10 11">
    <name type="scientific">Plectonema radiosum NIES-515</name>
    <dbReference type="NCBI Taxonomy" id="2986073"/>
    <lineage>
        <taxon>Bacteria</taxon>
        <taxon>Bacillati</taxon>
        <taxon>Cyanobacteriota</taxon>
        <taxon>Cyanophyceae</taxon>
        <taxon>Oscillatoriophycideae</taxon>
        <taxon>Oscillatoriales</taxon>
        <taxon>Microcoleaceae</taxon>
        <taxon>Plectonema</taxon>
    </lineage>
</organism>
<dbReference type="PANTHER" id="PTHR43547:SF2">
    <property type="entry name" value="HYBRID SIGNAL TRANSDUCTION HISTIDINE KINASE C"/>
    <property type="match status" value="1"/>
</dbReference>
<dbReference type="Gene3D" id="3.30.565.10">
    <property type="entry name" value="Histidine kinase-like ATPase, C-terminal domain"/>
    <property type="match status" value="1"/>
</dbReference>
<comment type="catalytic activity">
    <reaction evidence="1">
        <text>ATP + protein L-histidine = ADP + protein N-phospho-L-histidine.</text>
        <dbReference type="EC" id="2.7.13.3"/>
    </reaction>
</comment>